<dbReference type="Proteomes" id="UP001159405">
    <property type="component" value="Unassembled WGS sequence"/>
</dbReference>
<name>A0ABN8NFS3_9CNID</name>
<evidence type="ECO:0000313" key="4">
    <source>
        <dbReference type="EMBL" id="CAH3105427.1"/>
    </source>
</evidence>
<sequence>MKLLSLVLLIVAFEYSLANFASSNSCQPLNRTLFGSCINAGYNVSEFKTSTPQSQQLAILIQAAQSKLNCSRFSNLMTCSIFLPGSKCPSARLPCKDACRSFVSDCQDGSSDIEGLLTLFNGLCQLLPTDQCLPTSMAHSNTTTADNVTCHELNISQCAHAGYSHTSVSSAYQKILETSDVFNNSKDNSTLRKIICMEIAPPCDNKSNNTLLVPCKTTCEAAFNESQPQFKKIFKSIDYCSAFLKTDNVDGKYYCVLQEWPNTGYWPSDLWKRVSTAHGLAISPSSPTTKPSENNSTPLSASKSSENIVTSSTVPTTEASTSDSMSVQTTEATTTVISPTSTTQASASSTTAVATAKTSQSPASTIQVSKPGSAFMPTTQASVIGSTPSPAPTNTPAVIGSTSSLTATAPTPRTIAFVTRSSPAPNKTASINGSTTVLMTPASLNVTTPYPMQTSKSALKMGSTILTKTSTPTLRTSTSSASINVSAPVTEAPTKSKSTEPMTSRSEMTPSGSKETPKVKAHKSGKLSAGIIAGIVVGVIAGLVLFVLGVIFFRRYKRLRAQYTHSLMVNMDEL</sequence>
<reference evidence="4 5" key="1">
    <citation type="submission" date="2022-05" db="EMBL/GenBank/DDBJ databases">
        <authorList>
            <consortium name="Genoscope - CEA"/>
            <person name="William W."/>
        </authorList>
    </citation>
    <scope>NUCLEOTIDE SEQUENCE [LARGE SCALE GENOMIC DNA]</scope>
</reference>
<dbReference type="Gene3D" id="1.10.2000.10">
    <property type="entry name" value="Frizzled cysteine-rich domain"/>
    <property type="match status" value="2"/>
</dbReference>
<protein>
    <recommendedName>
        <fullName evidence="6">FZ domain-containing protein</fullName>
    </recommendedName>
</protein>
<keyword evidence="2" id="KW-1133">Transmembrane helix</keyword>
<feature type="region of interest" description="Disordered" evidence="1">
    <location>
        <begin position="281"/>
        <end position="348"/>
    </location>
</feature>
<comment type="caution">
    <text evidence="4">The sequence shown here is derived from an EMBL/GenBank/DDBJ whole genome shotgun (WGS) entry which is preliminary data.</text>
</comment>
<feature type="transmembrane region" description="Helical" evidence="2">
    <location>
        <begin position="527"/>
        <end position="553"/>
    </location>
</feature>
<feature type="compositionally biased region" description="Low complexity" evidence="1">
    <location>
        <begin position="471"/>
        <end position="482"/>
    </location>
</feature>
<keyword evidence="3" id="KW-0732">Signal</keyword>
<feature type="region of interest" description="Disordered" evidence="1">
    <location>
        <begin position="471"/>
        <end position="521"/>
    </location>
</feature>
<gene>
    <name evidence="4" type="ORF">PLOB_00013815</name>
</gene>
<evidence type="ECO:0000256" key="3">
    <source>
        <dbReference type="SAM" id="SignalP"/>
    </source>
</evidence>
<feature type="signal peptide" evidence="3">
    <location>
        <begin position="1"/>
        <end position="18"/>
    </location>
</feature>
<keyword evidence="2" id="KW-0472">Membrane</keyword>
<organism evidence="4 5">
    <name type="scientific">Porites lobata</name>
    <dbReference type="NCBI Taxonomy" id="104759"/>
    <lineage>
        <taxon>Eukaryota</taxon>
        <taxon>Metazoa</taxon>
        <taxon>Cnidaria</taxon>
        <taxon>Anthozoa</taxon>
        <taxon>Hexacorallia</taxon>
        <taxon>Scleractinia</taxon>
        <taxon>Fungiina</taxon>
        <taxon>Poritidae</taxon>
        <taxon>Porites</taxon>
    </lineage>
</organism>
<dbReference type="SUPFAM" id="SSF63501">
    <property type="entry name" value="Frizzled cysteine-rich domain"/>
    <property type="match status" value="2"/>
</dbReference>
<dbReference type="CDD" id="cd12087">
    <property type="entry name" value="TM_EGFR-like"/>
    <property type="match status" value="1"/>
</dbReference>
<feature type="compositionally biased region" description="Low complexity" evidence="1">
    <location>
        <begin position="329"/>
        <end position="348"/>
    </location>
</feature>
<dbReference type="EMBL" id="CALNXK010000018">
    <property type="protein sequence ID" value="CAH3105427.1"/>
    <property type="molecule type" value="Genomic_DNA"/>
</dbReference>
<evidence type="ECO:0000313" key="5">
    <source>
        <dbReference type="Proteomes" id="UP001159405"/>
    </source>
</evidence>
<feature type="compositionally biased region" description="Polar residues" evidence="1">
    <location>
        <begin position="283"/>
        <end position="328"/>
    </location>
</feature>
<evidence type="ECO:0000256" key="2">
    <source>
        <dbReference type="SAM" id="Phobius"/>
    </source>
</evidence>
<keyword evidence="2" id="KW-0812">Transmembrane</keyword>
<proteinExistence type="predicted"/>
<feature type="chain" id="PRO_5047480062" description="FZ domain-containing protein" evidence="3">
    <location>
        <begin position="19"/>
        <end position="574"/>
    </location>
</feature>
<keyword evidence="5" id="KW-1185">Reference proteome</keyword>
<evidence type="ECO:0000256" key="1">
    <source>
        <dbReference type="SAM" id="MobiDB-lite"/>
    </source>
</evidence>
<evidence type="ECO:0008006" key="6">
    <source>
        <dbReference type="Google" id="ProtNLM"/>
    </source>
</evidence>
<accession>A0ABN8NFS3</accession>
<feature type="compositionally biased region" description="Polar residues" evidence="1">
    <location>
        <begin position="483"/>
        <end position="514"/>
    </location>
</feature>
<dbReference type="InterPro" id="IPR036790">
    <property type="entry name" value="Frizzled_dom_sf"/>
</dbReference>